<dbReference type="AlphaFoldDB" id="A0A5B7HV06"/>
<organism evidence="1 2">
    <name type="scientific">Portunus trituberculatus</name>
    <name type="common">Swimming crab</name>
    <name type="synonym">Neptunus trituberculatus</name>
    <dbReference type="NCBI Taxonomy" id="210409"/>
    <lineage>
        <taxon>Eukaryota</taxon>
        <taxon>Metazoa</taxon>
        <taxon>Ecdysozoa</taxon>
        <taxon>Arthropoda</taxon>
        <taxon>Crustacea</taxon>
        <taxon>Multicrustacea</taxon>
        <taxon>Malacostraca</taxon>
        <taxon>Eumalacostraca</taxon>
        <taxon>Eucarida</taxon>
        <taxon>Decapoda</taxon>
        <taxon>Pleocyemata</taxon>
        <taxon>Brachyura</taxon>
        <taxon>Eubrachyura</taxon>
        <taxon>Portunoidea</taxon>
        <taxon>Portunidae</taxon>
        <taxon>Portuninae</taxon>
        <taxon>Portunus</taxon>
    </lineage>
</organism>
<reference evidence="1 2" key="1">
    <citation type="submission" date="2019-05" db="EMBL/GenBank/DDBJ databases">
        <title>Another draft genome of Portunus trituberculatus and its Hox gene families provides insights of decapod evolution.</title>
        <authorList>
            <person name="Jeong J.-H."/>
            <person name="Song I."/>
            <person name="Kim S."/>
            <person name="Choi T."/>
            <person name="Kim D."/>
            <person name="Ryu S."/>
            <person name="Kim W."/>
        </authorList>
    </citation>
    <scope>NUCLEOTIDE SEQUENCE [LARGE SCALE GENOMIC DNA]</scope>
    <source>
        <tissue evidence="1">Muscle</tissue>
    </source>
</reference>
<name>A0A5B7HV06_PORTR</name>
<evidence type="ECO:0000313" key="2">
    <source>
        <dbReference type="Proteomes" id="UP000324222"/>
    </source>
</evidence>
<dbReference type="Proteomes" id="UP000324222">
    <property type="component" value="Unassembled WGS sequence"/>
</dbReference>
<gene>
    <name evidence="1" type="ORF">E2C01_070750</name>
</gene>
<proteinExistence type="predicted"/>
<keyword evidence="2" id="KW-1185">Reference proteome</keyword>
<protein>
    <submittedName>
        <fullName evidence="1">Uncharacterized protein</fullName>
    </submittedName>
</protein>
<accession>A0A5B7HV06</accession>
<dbReference type="EMBL" id="VSRR010043129">
    <property type="protein sequence ID" value="MPC76340.1"/>
    <property type="molecule type" value="Genomic_DNA"/>
</dbReference>
<comment type="caution">
    <text evidence="1">The sequence shown here is derived from an EMBL/GenBank/DDBJ whole genome shotgun (WGS) entry which is preliminary data.</text>
</comment>
<sequence length="80" mass="9028">MNKGYELKICLSSSFIPLRATLQRQIPHVVKFSSPNFNATCSYCCGLELTQDSDTASQAGTTNHEHEDDRMKFLGSYKCY</sequence>
<evidence type="ECO:0000313" key="1">
    <source>
        <dbReference type="EMBL" id="MPC76340.1"/>
    </source>
</evidence>